<protein>
    <submittedName>
        <fullName evidence="1">Uncharacterized protein</fullName>
    </submittedName>
</protein>
<gene>
    <name evidence="1" type="ORF">J1N35_028635</name>
</gene>
<proteinExistence type="predicted"/>
<organism evidence="1 2">
    <name type="scientific">Gossypium stocksii</name>
    <dbReference type="NCBI Taxonomy" id="47602"/>
    <lineage>
        <taxon>Eukaryota</taxon>
        <taxon>Viridiplantae</taxon>
        <taxon>Streptophyta</taxon>
        <taxon>Embryophyta</taxon>
        <taxon>Tracheophyta</taxon>
        <taxon>Spermatophyta</taxon>
        <taxon>Magnoliopsida</taxon>
        <taxon>eudicotyledons</taxon>
        <taxon>Gunneridae</taxon>
        <taxon>Pentapetalae</taxon>
        <taxon>rosids</taxon>
        <taxon>malvids</taxon>
        <taxon>Malvales</taxon>
        <taxon>Malvaceae</taxon>
        <taxon>Malvoideae</taxon>
        <taxon>Gossypium</taxon>
    </lineage>
</organism>
<keyword evidence="2" id="KW-1185">Reference proteome</keyword>
<dbReference type="Proteomes" id="UP000828251">
    <property type="component" value="Unassembled WGS sequence"/>
</dbReference>
<dbReference type="EMBL" id="JAIQCV010000009">
    <property type="protein sequence ID" value="KAH1063648.1"/>
    <property type="molecule type" value="Genomic_DNA"/>
</dbReference>
<comment type="caution">
    <text evidence="1">The sequence shown here is derived from an EMBL/GenBank/DDBJ whole genome shotgun (WGS) entry which is preliminary data.</text>
</comment>
<accession>A0A9D3UWK0</accession>
<name>A0A9D3UWK0_9ROSI</name>
<sequence>MPALLESPLVLCRWTFPINLSTRAIRSATEFFASAGKLEKTPSSQLHPNLLEITSNEGLQVEHRWLLYRKSRLSGSGDCYPGSYGFLELILIDTFLSQQVSRWNFG</sequence>
<evidence type="ECO:0000313" key="2">
    <source>
        <dbReference type="Proteomes" id="UP000828251"/>
    </source>
</evidence>
<reference evidence="1 2" key="1">
    <citation type="journal article" date="2021" name="Plant Biotechnol. J.">
        <title>Multi-omics assisted identification of the key and species-specific regulatory components of drought-tolerant mechanisms in Gossypium stocksii.</title>
        <authorList>
            <person name="Yu D."/>
            <person name="Ke L."/>
            <person name="Zhang D."/>
            <person name="Wu Y."/>
            <person name="Sun Y."/>
            <person name="Mei J."/>
            <person name="Sun J."/>
            <person name="Sun Y."/>
        </authorList>
    </citation>
    <scope>NUCLEOTIDE SEQUENCE [LARGE SCALE GENOMIC DNA]</scope>
    <source>
        <strain evidence="2">cv. E1</strain>
        <tissue evidence="1">Leaf</tissue>
    </source>
</reference>
<evidence type="ECO:0000313" key="1">
    <source>
        <dbReference type="EMBL" id="KAH1063648.1"/>
    </source>
</evidence>
<dbReference type="AlphaFoldDB" id="A0A9D3UWK0"/>